<dbReference type="eggNOG" id="ENOG502S5BK">
    <property type="taxonomic scope" value="Eukaryota"/>
</dbReference>
<dbReference type="EMBL" id="GL378420">
    <property type="protein sequence ID" value="EFJ40291.1"/>
    <property type="molecule type" value="Genomic_DNA"/>
</dbReference>
<gene>
    <name evidence="4" type="ORF">VOLCADRAFT_99932</name>
</gene>
<dbReference type="OrthoDB" id="9988732at2759"/>
<dbReference type="SUPFAM" id="SSF52833">
    <property type="entry name" value="Thioredoxin-like"/>
    <property type="match status" value="1"/>
</dbReference>
<feature type="domain" description="Glutathione S-transferase C-terminal" evidence="3">
    <location>
        <begin position="237"/>
        <end position="285"/>
    </location>
</feature>
<organism evidence="5">
    <name type="scientific">Volvox carteri f. nagariensis</name>
    <dbReference type="NCBI Taxonomy" id="3068"/>
    <lineage>
        <taxon>Eukaryota</taxon>
        <taxon>Viridiplantae</taxon>
        <taxon>Chlorophyta</taxon>
        <taxon>core chlorophytes</taxon>
        <taxon>Chlorophyceae</taxon>
        <taxon>CS clade</taxon>
        <taxon>Chlamydomonadales</taxon>
        <taxon>Volvocaceae</taxon>
        <taxon>Volvox</taxon>
    </lineage>
</organism>
<dbReference type="RefSeq" id="XP_002958625.1">
    <property type="nucleotide sequence ID" value="XM_002958579.1"/>
</dbReference>
<feature type="region of interest" description="Disordered" evidence="1">
    <location>
        <begin position="94"/>
        <end position="116"/>
    </location>
</feature>
<evidence type="ECO:0000313" key="5">
    <source>
        <dbReference type="Proteomes" id="UP000001058"/>
    </source>
</evidence>
<protein>
    <submittedName>
        <fullName evidence="4">Uncharacterized protein</fullName>
    </submittedName>
</protein>
<feature type="compositionally biased region" description="Polar residues" evidence="1">
    <location>
        <begin position="96"/>
        <end position="105"/>
    </location>
</feature>
<dbReference type="Proteomes" id="UP000001058">
    <property type="component" value="Unassembled WGS sequence"/>
</dbReference>
<dbReference type="KEGG" id="vcn:VOLCADRAFT_99932"/>
<proteinExistence type="predicted"/>
<dbReference type="AlphaFoldDB" id="D8UJ06"/>
<name>D8UJ06_VOLCA</name>
<dbReference type="Pfam" id="PF14497">
    <property type="entry name" value="GST_C_3"/>
    <property type="match status" value="1"/>
</dbReference>
<dbReference type="InterPro" id="IPR036282">
    <property type="entry name" value="Glutathione-S-Trfase_C_sf"/>
</dbReference>
<evidence type="ECO:0000313" key="4">
    <source>
        <dbReference type="EMBL" id="EFJ40291.1"/>
    </source>
</evidence>
<keyword evidence="5" id="KW-1185">Reference proteome</keyword>
<dbReference type="CDD" id="cd00570">
    <property type="entry name" value="GST_N_family"/>
    <property type="match status" value="1"/>
</dbReference>
<evidence type="ECO:0000256" key="1">
    <source>
        <dbReference type="SAM" id="MobiDB-lite"/>
    </source>
</evidence>
<dbReference type="Gene3D" id="3.40.30.10">
    <property type="entry name" value="Glutaredoxin"/>
    <property type="match status" value="1"/>
</dbReference>
<evidence type="ECO:0000259" key="2">
    <source>
        <dbReference type="Pfam" id="PF13417"/>
    </source>
</evidence>
<dbReference type="Pfam" id="PF13417">
    <property type="entry name" value="GST_N_3"/>
    <property type="match status" value="1"/>
</dbReference>
<reference evidence="4 5" key="1">
    <citation type="journal article" date="2010" name="Science">
        <title>Genomic analysis of organismal complexity in the multicellular green alga Volvox carteri.</title>
        <authorList>
            <person name="Prochnik S.E."/>
            <person name="Umen J."/>
            <person name="Nedelcu A.M."/>
            <person name="Hallmann A."/>
            <person name="Miller S.M."/>
            <person name="Nishii I."/>
            <person name="Ferris P."/>
            <person name="Kuo A."/>
            <person name="Mitros T."/>
            <person name="Fritz-Laylin L.K."/>
            <person name="Hellsten U."/>
            <person name="Chapman J."/>
            <person name="Simakov O."/>
            <person name="Rensing S.A."/>
            <person name="Terry A."/>
            <person name="Pangilinan J."/>
            <person name="Kapitonov V."/>
            <person name="Jurka J."/>
            <person name="Salamov A."/>
            <person name="Shapiro H."/>
            <person name="Schmutz J."/>
            <person name="Grimwood J."/>
            <person name="Lindquist E."/>
            <person name="Lucas S."/>
            <person name="Grigoriev I.V."/>
            <person name="Schmitt R."/>
            <person name="Kirk D."/>
            <person name="Rokhsar D.S."/>
        </authorList>
    </citation>
    <scope>NUCLEOTIDE SEQUENCE [LARGE SCALE GENOMIC DNA]</scope>
    <source>
        <strain evidence="5">f. Nagariensis / Eve</strain>
    </source>
</reference>
<dbReference type="InParanoid" id="D8UJ06"/>
<dbReference type="SUPFAM" id="SSF47616">
    <property type="entry name" value="GST C-terminal domain-like"/>
    <property type="match status" value="1"/>
</dbReference>
<dbReference type="InterPro" id="IPR036249">
    <property type="entry name" value="Thioredoxin-like_sf"/>
</dbReference>
<feature type="domain" description="GST N-terminal" evidence="2">
    <location>
        <begin position="6"/>
        <end position="80"/>
    </location>
</feature>
<sequence>MHKHQLISIPASHYCERARWALDYADISFTEHKWPPMLHYFGAFPASGTRTVPVLKCPASSTRKACVLTDSKDIVSYANERILEAASPFKCPQALPNDNSQQTGNPPTPPLSPLYPSDPDQLCEVQRLEELFASKLGVWTRVVAYHHLFADRDLALDVLALGQQQPPALAGWKAALLQRCFPLVRGAICKGLRVDERGAATCLERIKTLFGELVLCDTRTSEGRAVEGRADRPSGQTHAYKNNSANLFVLSVGGMLERGGGRYLVGDQFTAADLTFAAMVAIVLMPEQYGAYLGPLDAWPQELPFRELRDTAAGRHALRMYAVHRRVNCWGQCVGWAVNGE</sequence>
<dbReference type="InterPro" id="IPR004046">
    <property type="entry name" value="GST_C"/>
</dbReference>
<dbReference type="GeneID" id="9628105"/>
<dbReference type="InterPro" id="IPR004045">
    <property type="entry name" value="Glutathione_S-Trfase_N"/>
</dbReference>
<accession>D8UJ06</accession>
<evidence type="ECO:0000259" key="3">
    <source>
        <dbReference type="Pfam" id="PF14497"/>
    </source>
</evidence>